<dbReference type="SUPFAM" id="SSF52200">
    <property type="entry name" value="Toll/Interleukin receptor TIR domain"/>
    <property type="match status" value="1"/>
</dbReference>
<feature type="region of interest" description="Disordered" evidence="1">
    <location>
        <begin position="14"/>
        <end position="47"/>
    </location>
</feature>
<feature type="domain" description="TIR" evidence="2">
    <location>
        <begin position="51"/>
        <end position="191"/>
    </location>
</feature>
<dbReference type="RefSeq" id="WP_238227426.1">
    <property type="nucleotide sequence ID" value="NZ_BPQD01000028.1"/>
</dbReference>
<dbReference type="PANTHER" id="PTHR47508:SF1">
    <property type="entry name" value="NON-SPECIFIC SERINE_THREONINE PROTEIN KINASE"/>
    <property type="match status" value="1"/>
</dbReference>
<reference evidence="4" key="1">
    <citation type="journal article" date="2019" name="Int. J. Syst. Evol. Microbiol.">
        <title>The Global Catalogue of Microorganisms (GCM) 10K type strain sequencing project: providing services to taxonomists for standard genome sequencing and annotation.</title>
        <authorList>
            <consortium name="The Broad Institute Genomics Platform"/>
            <consortium name="The Broad Institute Genome Sequencing Center for Infectious Disease"/>
            <person name="Wu L."/>
            <person name="Ma J."/>
        </authorList>
    </citation>
    <scope>NUCLEOTIDE SEQUENCE [LARGE SCALE GENOMIC DNA]</scope>
    <source>
        <strain evidence="4">CECT 7069</strain>
    </source>
</reference>
<proteinExistence type="predicted"/>
<evidence type="ECO:0000313" key="4">
    <source>
        <dbReference type="Proteomes" id="UP001224644"/>
    </source>
</evidence>
<dbReference type="EMBL" id="JAUFPX010000017">
    <property type="protein sequence ID" value="MDN3592408.1"/>
    <property type="molecule type" value="Genomic_DNA"/>
</dbReference>
<evidence type="ECO:0000256" key="1">
    <source>
        <dbReference type="SAM" id="MobiDB-lite"/>
    </source>
</evidence>
<gene>
    <name evidence="3" type="ORF">QWZ12_17585</name>
</gene>
<dbReference type="SMART" id="SM00255">
    <property type="entry name" value="TIR"/>
    <property type="match status" value="1"/>
</dbReference>
<accession>A0ABT8BKT0</accession>
<sequence>MAVKFRGAGMLAKTLARPAKGKSPADKAAAPRVRNADPSKSPRPATKAKKAKIRIFVSYCHVNAVQQAKLQVHLAQLKRDEVETWFDGDMAAGDKLGTEISRKLREADIFVALMSPEYIHSHWCQLEYNRAMRRRANGAMRVVVVIVRPCGWKDTGASELKVLPRDGRTVSDWRTMDHAFADVTEGIKGAVRAVRASKVATPGAKPARASRSAAAAKAKQRAPRAKATPGARPKAKPGAKGGRTVRKDAVG</sequence>
<evidence type="ECO:0000313" key="3">
    <source>
        <dbReference type="EMBL" id="MDN3592408.1"/>
    </source>
</evidence>
<feature type="region of interest" description="Disordered" evidence="1">
    <location>
        <begin position="202"/>
        <end position="251"/>
    </location>
</feature>
<dbReference type="PROSITE" id="PS50104">
    <property type="entry name" value="TIR"/>
    <property type="match status" value="1"/>
</dbReference>
<dbReference type="Gene3D" id="3.40.50.10140">
    <property type="entry name" value="Toll/interleukin-1 receptor homology (TIR) domain"/>
    <property type="match status" value="1"/>
</dbReference>
<dbReference type="Proteomes" id="UP001224644">
    <property type="component" value="Unassembled WGS sequence"/>
</dbReference>
<keyword evidence="4" id="KW-1185">Reference proteome</keyword>
<name>A0ABT8BKT0_9HYPH</name>
<dbReference type="PANTHER" id="PTHR47508">
    <property type="entry name" value="SAM DOMAIN-CONTAINING PROTEIN-RELATED"/>
    <property type="match status" value="1"/>
</dbReference>
<protein>
    <submittedName>
        <fullName evidence="3">Toll/interleukin-1 receptor domain-containing protein</fullName>
    </submittedName>
</protein>
<keyword evidence="3" id="KW-0675">Receptor</keyword>
<feature type="compositionally biased region" description="Low complexity" evidence="1">
    <location>
        <begin position="204"/>
        <end position="217"/>
    </location>
</feature>
<evidence type="ECO:0000259" key="2">
    <source>
        <dbReference type="PROSITE" id="PS50104"/>
    </source>
</evidence>
<organism evidence="3 4">
    <name type="scientific">Methylobacterium adhaesivum</name>
    <dbReference type="NCBI Taxonomy" id="333297"/>
    <lineage>
        <taxon>Bacteria</taxon>
        <taxon>Pseudomonadati</taxon>
        <taxon>Pseudomonadota</taxon>
        <taxon>Alphaproteobacteria</taxon>
        <taxon>Hyphomicrobiales</taxon>
        <taxon>Methylobacteriaceae</taxon>
        <taxon>Methylobacterium</taxon>
    </lineage>
</organism>
<dbReference type="InterPro" id="IPR035897">
    <property type="entry name" value="Toll_tir_struct_dom_sf"/>
</dbReference>
<dbReference type="InterPro" id="IPR000157">
    <property type="entry name" value="TIR_dom"/>
</dbReference>
<comment type="caution">
    <text evidence="3">The sequence shown here is derived from an EMBL/GenBank/DDBJ whole genome shotgun (WGS) entry which is preliminary data.</text>
</comment>
<dbReference type="Pfam" id="PF13676">
    <property type="entry name" value="TIR_2"/>
    <property type="match status" value="1"/>
</dbReference>